<evidence type="ECO:0000259" key="2">
    <source>
        <dbReference type="PROSITE" id="PS50157"/>
    </source>
</evidence>
<dbReference type="EMBL" id="JAIFRP010000031">
    <property type="protein sequence ID" value="KAK2582384.1"/>
    <property type="molecule type" value="Genomic_DNA"/>
</dbReference>
<proteinExistence type="predicted"/>
<sequence>MTSFGLDTQTTNDYEFLMWSGGQVEVNDSATIDFDILAMLDEALGSYRLENLDFDPQFSSLIDYFESTPLSQPNDETHTLYTLGETPNSPKNTKDAVFAIPEVYTCLFCPKRFYNRSACRRHQLCHAKQQLRCPCCKRRSRSVSGLRRHYEYFHHASRRRYVLMESL</sequence>
<feature type="domain" description="C2H2-type" evidence="2">
    <location>
        <begin position="104"/>
        <end position="131"/>
    </location>
</feature>
<keyword evidence="1" id="KW-0479">Metal-binding</keyword>
<reference evidence="3" key="2">
    <citation type="journal article" date="2023" name="Commun. Biol.">
        <title>Intrasexual cuticular hydrocarbon dimorphism in a wasp sheds light on hydrocarbon biosynthesis genes in Hymenoptera.</title>
        <authorList>
            <person name="Moris V.C."/>
            <person name="Podsiadlowski L."/>
            <person name="Martin S."/>
            <person name="Oeyen J.P."/>
            <person name="Donath A."/>
            <person name="Petersen M."/>
            <person name="Wilbrandt J."/>
            <person name="Misof B."/>
            <person name="Liedtke D."/>
            <person name="Thamm M."/>
            <person name="Scheiner R."/>
            <person name="Schmitt T."/>
            <person name="Niehuis O."/>
        </authorList>
    </citation>
    <scope>NUCLEOTIDE SEQUENCE</scope>
    <source>
        <strain evidence="3">GBR_01_08_01A</strain>
    </source>
</reference>
<dbReference type="AlphaFoldDB" id="A0AAD9RMB3"/>
<accession>A0AAD9RMB3</accession>
<keyword evidence="4" id="KW-1185">Reference proteome</keyword>
<evidence type="ECO:0000256" key="1">
    <source>
        <dbReference type="PROSITE-ProRule" id="PRU00042"/>
    </source>
</evidence>
<comment type="caution">
    <text evidence="3">The sequence shown here is derived from an EMBL/GenBank/DDBJ whole genome shotgun (WGS) entry which is preliminary data.</text>
</comment>
<dbReference type="GO" id="GO:0008270">
    <property type="term" value="F:zinc ion binding"/>
    <property type="evidence" value="ECO:0007669"/>
    <property type="project" value="UniProtKB-KW"/>
</dbReference>
<dbReference type="Proteomes" id="UP001258017">
    <property type="component" value="Unassembled WGS sequence"/>
</dbReference>
<name>A0AAD9RMB3_9HYME</name>
<evidence type="ECO:0000313" key="3">
    <source>
        <dbReference type="EMBL" id="KAK2582384.1"/>
    </source>
</evidence>
<organism evidence="3 4">
    <name type="scientific">Odynerus spinipes</name>
    <dbReference type="NCBI Taxonomy" id="1348599"/>
    <lineage>
        <taxon>Eukaryota</taxon>
        <taxon>Metazoa</taxon>
        <taxon>Ecdysozoa</taxon>
        <taxon>Arthropoda</taxon>
        <taxon>Hexapoda</taxon>
        <taxon>Insecta</taxon>
        <taxon>Pterygota</taxon>
        <taxon>Neoptera</taxon>
        <taxon>Endopterygota</taxon>
        <taxon>Hymenoptera</taxon>
        <taxon>Apocrita</taxon>
        <taxon>Aculeata</taxon>
        <taxon>Vespoidea</taxon>
        <taxon>Vespidae</taxon>
        <taxon>Eumeninae</taxon>
        <taxon>Odynerus</taxon>
    </lineage>
</organism>
<dbReference type="SMART" id="SM00355">
    <property type="entry name" value="ZnF_C2H2"/>
    <property type="match status" value="2"/>
</dbReference>
<keyword evidence="1" id="KW-0862">Zinc</keyword>
<dbReference type="InterPro" id="IPR013087">
    <property type="entry name" value="Znf_C2H2_type"/>
</dbReference>
<evidence type="ECO:0000313" key="4">
    <source>
        <dbReference type="Proteomes" id="UP001258017"/>
    </source>
</evidence>
<dbReference type="PROSITE" id="PS00028">
    <property type="entry name" value="ZINC_FINGER_C2H2_1"/>
    <property type="match status" value="1"/>
</dbReference>
<gene>
    <name evidence="3" type="ORF">KPH14_004713</name>
</gene>
<reference evidence="3" key="1">
    <citation type="submission" date="2021-08" db="EMBL/GenBank/DDBJ databases">
        <authorList>
            <person name="Misof B."/>
            <person name="Oliver O."/>
            <person name="Podsiadlowski L."/>
            <person name="Donath A."/>
            <person name="Peters R."/>
            <person name="Mayer C."/>
            <person name="Rust J."/>
            <person name="Gunkel S."/>
            <person name="Lesny P."/>
            <person name="Martin S."/>
            <person name="Oeyen J.P."/>
            <person name="Petersen M."/>
            <person name="Panagiotis P."/>
            <person name="Wilbrandt J."/>
            <person name="Tanja T."/>
        </authorList>
    </citation>
    <scope>NUCLEOTIDE SEQUENCE</scope>
    <source>
        <strain evidence="3">GBR_01_08_01A</strain>
        <tissue evidence="3">Thorax + abdomen</tissue>
    </source>
</reference>
<keyword evidence="1" id="KW-0863">Zinc-finger</keyword>
<dbReference type="PROSITE" id="PS50157">
    <property type="entry name" value="ZINC_FINGER_C2H2_2"/>
    <property type="match status" value="1"/>
</dbReference>
<protein>
    <recommendedName>
        <fullName evidence="2">C2H2-type domain-containing protein</fullName>
    </recommendedName>
</protein>
<dbReference type="Gene3D" id="3.30.160.60">
    <property type="entry name" value="Classic Zinc Finger"/>
    <property type="match status" value="1"/>
</dbReference>